<evidence type="ECO:0000259" key="4">
    <source>
        <dbReference type="Pfam" id="PF20981"/>
    </source>
</evidence>
<feature type="region of interest" description="Disordered" evidence="2">
    <location>
        <begin position="164"/>
        <end position="213"/>
    </location>
</feature>
<dbReference type="OrthoDB" id="201752at2759"/>
<evidence type="ECO:0000256" key="2">
    <source>
        <dbReference type="SAM" id="MobiDB-lite"/>
    </source>
</evidence>
<evidence type="ECO:0000313" key="5">
    <source>
        <dbReference type="EMBL" id="EZG43723.1"/>
    </source>
</evidence>
<evidence type="ECO:0000259" key="3">
    <source>
        <dbReference type="Pfam" id="PF05282"/>
    </source>
</evidence>
<sequence>MQAKYRVQAIYHLRMDSKASDGGGVVLLEMPEDVLIGLDFTVWKPDDVDCFCISGILNGPHFLSWERPEKGLKEGEMLWLRRRQVVVYKWDRGLELFLRVNDEDEVARYQSGHDDLSLLRKAVIYTSPTERTWHALTYAIVPPIIRLVQSERLLQHKRLREYDTRPADQHQPHGQGSQPVKNPVVGSDENDDTDGEDEFPYSENRAKTGSAPESCDERLVGLLAQGELDWTNVPPKDVKQASDPRLVSQSALNSSGRVATWIDWCYSRAKEAKMHPVDIHTWEMVADTCQLSPSQTLWLGELQLAYITFLLGANLGAFEHMKQYYLICPFADDLFQSRLGYHWMLNLTLQLQQTPDDFVKADITKGNFMIAAALESIEFANELEQAPGDVKSQTQALGDMVTKKFGMSILELTELQADRITVTDE</sequence>
<dbReference type="PANTHER" id="PTHR12689">
    <property type="entry name" value="A1 CISTRON SPLICING FACTOR AAR2-RELATED"/>
    <property type="match status" value="1"/>
</dbReference>
<feature type="domain" description="AAR2 N-terminal" evidence="4">
    <location>
        <begin position="24"/>
        <end position="147"/>
    </location>
</feature>
<protein>
    <submittedName>
        <fullName evidence="5">AAR2 protein</fullName>
    </submittedName>
</protein>
<dbReference type="Pfam" id="PF20981">
    <property type="entry name" value="AAR2_1st"/>
    <property type="match status" value="1"/>
</dbReference>
<dbReference type="CDD" id="cd13777">
    <property type="entry name" value="Aar2_N"/>
    <property type="match status" value="1"/>
</dbReference>
<dbReference type="Gene3D" id="1.25.40.550">
    <property type="entry name" value="Aar2, C-terminal domain-like"/>
    <property type="match status" value="1"/>
</dbReference>
<keyword evidence="6" id="KW-1185">Reference proteome</keyword>
<dbReference type="Pfam" id="PF05282">
    <property type="entry name" value="AAR2"/>
    <property type="match status" value="1"/>
</dbReference>
<dbReference type="InterPro" id="IPR007946">
    <property type="entry name" value="AAR2"/>
</dbReference>
<dbReference type="Proteomes" id="UP000019763">
    <property type="component" value="Unassembled WGS sequence"/>
</dbReference>
<dbReference type="Gene3D" id="2.60.34.20">
    <property type="match status" value="1"/>
</dbReference>
<name>A0A023AZ07_GRENI</name>
<comment type="similarity">
    <text evidence="1">Belongs to the AAR2 family.</text>
</comment>
<dbReference type="EMBL" id="AFNH02001201">
    <property type="protein sequence ID" value="EZG43723.1"/>
    <property type="molecule type" value="Genomic_DNA"/>
</dbReference>
<dbReference type="GeneID" id="22915593"/>
<dbReference type="PANTHER" id="PTHR12689:SF4">
    <property type="entry name" value="PROTEIN AAR2 HOMOLOG"/>
    <property type="match status" value="1"/>
</dbReference>
<dbReference type="InterPro" id="IPR038514">
    <property type="entry name" value="AAR2_C_sf"/>
</dbReference>
<dbReference type="GO" id="GO:0000244">
    <property type="term" value="P:spliceosomal tri-snRNP complex assembly"/>
    <property type="evidence" value="ECO:0007669"/>
    <property type="project" value="TreeGrafter"/>
</dbReference>
<evidence type="ECO:0000313" key="6">
    <source>
        <dbReference type="Proteomes" id="UP000019763"/>
    </source>
</evidence>
<dbReference type="InterPro" id="IPR033648">
    <property type="entry name" value="AAR2_C"/>
</dbReference>
<feature type="domain" description="AAR2 C-terminal" evidence="3">
    <location>
        <begin position="233"/>
        <end position="408"/>
    </location>
</feature>
<dbReference type="AlphaFoldDB" id="A0A023AZ07"/>
<comment type="caution">
    <text evidence="5">The sequence shown here is derived from an EMBL/GenBank/DDBJ whole genome shotgun (WGS) entry which is preliminary data.</text>
</comment>
<dbReference type="InterPro" id="IPR033647">
    <property type="entry name" value="Aar2_N"/>
</dbReference>
<gene>
    <name evidence="5" type="ORF">GNI_161210</name>
</gene>
<organism evidence="5 6">
    <name type="scientific">Gregarina niphandrodes</name>
    <name type="common">Septate eugregarine</name>
    <dbReference type="NCBI Taxonomy" id="110365"/>
    <lineage>
        <taxon>Eukaryota</taxon>
        <taxon>Sar</taxon>
        <taxon>Alveolata</taxon>
        <taxon>Apicomplexa</taxon>
        <taxon>Conoidasida</taxon>
        <taxon>Gregarinasina</taxon>
        <taxon>Eugregarinorida</taxon>
        <taxon>Gregarinidae</taxon>
        <taxon>Gregarina</taxon>
    </lineage>
</organism>
<accession>A0A023AZ07</accession>
<dbReference type="RefSeq" id="XP_011133053.1">
    <property type="nucleotide sequence ID" value="XM_011134751.1"/>
</dbReference>
<dbReference type="VEuPathDB" id="CryptoDB:GNI_161210"/>
<dbReference type="InterPro" id="IPR038516">
    <property type="entry name" value="AAR2_N_sf"/>
</dbReference>
<feature type="compositionally biased region" description="Acidic residues" evidence="2">
    <location>
        <begin position="188"/>
        <end position="200"/>
    </location>
</feature>
<reference evidence="5" key="1">
    <citation type="submission" date="2013-12" db="EMBL/GenBank/DDBJ databases">
        <authorList>
            <person name="Omoto C.K."/>
            <person name="Sibley D."/>
            <person name="Venepally P."/>
            <person name="Hadjithomas M."/>
            <person name="Karamycheva S."/>
            <person name="Brunk B."/>
            <person name="Roos D."/>
            <person name="Caler E."/>
            <person name="Lorenzi H."/>
        </authorList>
    </citation>
    <scope>NUCLEOTIDE SEQUENCE</scope>
</reference>
<dbReference type="CDD" id="cd13778">
    <property type="entry name" value="Aar2_C"/>
    <property type="match status" value="1"/>
</dbReference>
<proteinExistence type="inferred from homology"/>
<evidence type="ECO:0000256" key="1">
    <source>
        <dbReference type="ARBA" id="ARBA00006281"/>
    </source>
</evidence>